<name>A0A5C6LNA1_9BACT</name>
<reference evidence="3 4" key="1">
    <citation type="submission" date="2019-08" db="EMBL/GenBank/DDBJ databases">
        <title>Whole genome sequencing of chitin degrading bacteria Chitinophaga pinensis YS16.</title>
        <authorList>
            <person name="Singh R.P."/>
            <person name="Manchanda G."/>
            <person name="Maurya I.K."/>
            <person name="Joshi N.K."/>
            <person name="Srivastava A.K."/>
        </authorList>
    </citation>
    <scope>NUCLEOTIDE SEQUENCE [LARGE SCALE GENOMIC DNA]</scope>
    <source>
        <strain evidence="3 4">YS-16</strain>
    </source>
</reference>
<feature type="transmembrane region" description="Helical" evidence="1">
    <location>
        <begin position="112"/>
        <end position="131"/>
    </location>
</feature>
<dbReference type="PANTHER" id="PTHR31061">
    <property type="entry name" value="LD22376P"/>
    <property type="match status" value="1"/>
</dbReference>
<evidence type="ECO:0000313" key="3">
    <source>
        <dbReference type="EMBL" id="TWV98770.1"/>
    </source>
</evidence>
<dbReference type="InterPro" id="IPR032176">
    <property type="entry name" value="DUF5009"/>
</dbReference>
<feature type="domain" description="DUF5009" evidence="2">
    <location>
        <begin position="10"/>
        <end position="160"/>
    </location>
</feature>
<feature type="transmembrane region" description="Helical" evidence="1">
    <location>
        <begin position="80"/>
        <end position="100"/>
    </location>
</feature>
<keyword evidence="1" id="KW-0472">Membrane</keyword>
<protein>
    <submittedName>
        <fullName evidence="3">DUF5009 domain-containing protein</fullName>
    </submittedName>
</protein>
<feature type="transmembrane region" description="Helical" evidence="1">
    <location>
        <begin position="232"/>
        <end position="251"/>
    </location>
</feature>
<dbReference type="OrthoDB" id="9788724at2"/>
<dbReference type="RefSeq" id="WP_146306798.1">
    <property type="nucleotide sequence ID" value="NZ_VOHS01000024.1"/>
</dbReference>
<feature type="transmembrane region" description="Helical" evidence="1">
    <location>
        <begin position="293"/>
        <end position="313"/>
    </location>
</feature>
<gene>
    <name evidence="3" type="ORF">FEF09_20315</name>
</gene>
<feature type="transmembrane region" description="Helical" evidence="1">
    <location>
        <begin position="203"/>
        <end position="226"/>
    </location>
</feature>
<dbReference type="PANTHER" id="PTHR31061:SF24">
    <property type="entry name" value="LD22376P"/>
    <property type="match status" value="1"/>
</dbReference>
<feature type="transmembrane region" description="Helical" evidence="1">
    <location>
        <begin position="363"/>
        <end position="381"/>
    </location>
</feature>
<feature type="transmembrane region" description="Helical" evidence="1">
    <location>
        <begin position="49"/>
        <end position="68"/>
    </location>
</feature>
<proteinExistence type="predicted"/>
<keyword evidence="1" id="KW-1133">Transmembrane helix</keyword>
<keyword evidence="4" id="KW-1185">Reference proteome</keyword>
<evidence type="ECO:0000313" key="4">
    <source>
        <dbReference type="Proteomes" id="UP000318815"/>
    </source>
</evidence>
<dbReference type="EMBL" id="VOHS01000024">
    <property type="protein sequence ID" value="TWV98770.1"/>
    <property type="molecule type" value="Genomic_DNA"/>
</dbReference>
<keyword evidence="1" id="KW-0812">Transmembrane</keyword>
<feature type="transmembrane region" description="Helical" evidence="1">
    <location>
        <begin position="143"/>
        <end position="163"/>
    </location>
</feature>
<organism evidence="3 4">
    <name type="scientific">Chitinophaga pinensis</name>
    <dbReference type="NCBI Taxonomy" id="79329"/>
    <lineage>
        <taxon>Bacteria</taxon>
        <taxon>Pseudomonadati</taxon>
        <taxon>Bacteroidota</taxon>
        <taxon>Chitinophagia</taxon>
        <taxon>Chitinophagales</taxon>
        <taxon>Chitinophagaceae</taxon>
        <taxon>Chitinophaga</taxon>
    </lineage>
</organism>
<accession>A0A5C6LNA1</accession>
<feature type="transmembrane region" description="Helical" evidence="1">
    <location>
        <begin position="175"/>
        <end position="196"/>
    </location>
</feature>
<feature type="transmembrane region" description="Helical" evidence="1">
    <location>
        <begin position="263"/>
        <end position="281"/>
    </location>
</feature>
<sequence length="390" mass="42705">MLKPSQRLLSIDAFRALTMLTMIFVNDVSSVKNIPEWIDHVKAQDDGMGFADTVFPAFLFIVGLSIPFAIGKRISKQDSFLNIGSHILLRSLAMIVMGFFHVNLESYSSAALIPYALWELLITIGFFLVWLDYPADMKASRKYTLTGAGIVLLGLMAALYKGGSAEDPHWMQPSWWGILGIIGWAYLVSATLYLVVKGRFAAIAAILGLFLLINILTHAGLLHVSIPVIGDASSVSLIMAGAVISSLYTLLDKKGKQSSVLPVFVGLGILALIAGFVLRPYTEGISKIRSTPAWVLICSGISILVFAAMIWLVDIKGKMNWFKAIRPAGTSTLTCYLIPYLLYSLLMLAGISYPAWLSEGMPGLIRSVVIAFLVILLVGWMEKKKVRLKI</sequence>
<dbReference type="AlphaFoldDB" id="A0A5C6LNA1"/>
<dbReference type="Pfam" id="PF16401">
    <property type="entry name" value="DUF5009"/>
    <property type="match status" value="1"/>
</dbReference>
<dbReference type="Proteomes" id="UP000318815">
    <property type="component" value="Unassembled WGS sequence"/>
</dbReference>
<evidence type="ECO:0000259" key="2">
    <source>
        <dbReference type="Pfam" id="PF16401"/>
    </source>
</evidence>
<comment type="caution">
    <text evidence="3">The sequence shown here is derived from an EMBL/GenBank/DDBJ whole genome shotgun (WGS) entry which is preliminary data.</text>
</comment>
<feature type="transmembrane region" description="Helical" evidence="1">
    <location>
        <begin position="333"/>
        <end position="357"/>
    </location>
</feature>
<evidence type="ECO:0000256" key="1">
    <source>
        <dbReference type="SAM" id="Phobius"/>
    </source>
</evidence>